<keyword evidence="2" id="KW-1185">Reference proteome</keyword>
<protein>
    <recommendedName>
        <fullName evidence="3">DUF5050 domain-containing protein</fullName>
    </recommendedName>
</protein>
<dbReference type="EMBL" id="BHYK01000013">
    <property type="protein sequence ID" value="GCD10903.1"/>
    <property type="molecule type" value="Genomic_DNA"/>
</dbReference>
<dbReference type="RefSeq" id="WP_125002222.1">
    <property type="nucleotide sequence ID" value="NZ_BHYK01000013.1"/>
</dbReference>
<name>A0A401UMY8_9CLOT</name>
<gene>
    <name evidence="1" type="ORF">Ctaglu_25260</name>
</gene>
<dbReference type="OrthoDB" id="1907441at2"/>
<comment type="caution">
    <text evidence="1">The sequence shown here is derived from an EMBL/GenBank/DDBJ whole genome shotgun (WGS) entry which is preliminary data.</text>
</comment>
<accession>A0A401UMY8</accession>
<reference evidence="1 2" key="1">
    <citation type="submission" date="2018-11" db="EMBL/GenBank/DDBJ databases">
        <title>Genome sequencing and assembly of Clostridium tagluense strain A121.</title>
        <authorList>
            <person name="Murakami T."/>
            <person name="Segawa T."/>
            <person name="Shcherbakova V.A."/>
            <person name="Mori H."/>
            <person name="Yoshimura Y."/>
        </authorList>
    </citation>
    <scope>NUCLEOTIDE SEQUENCE [LARGE SCALE GENOMIC DNA]</scope>
    <source>
        <strain evidence="1 2">A121</strain>
    </source>
</reference>
<proteinExistence type="predicted"/>
<evidence type="ECO:0008006" key="3">
    <source>
        <dbReference type="Google" id="ProtNLM"/>
    </source>
</evidence>
<evidence type="ECO:0000313" key="1">
    <source>
        <dbReference type="EMBL" id="GCD10903.1"/>
    </source>
</evidence>
<dbReference type="AlphaFoldDB" id="A0A401UMY8"/>
<organism evidence="1 2">
    <name type="scientific">Clostridium tagluense</name>
    <dbReference type="NCBI Taxonomy" id="360422"/>
    <lineage>
        <taxon>Bacteria</taxon>
        <taxon>Bacillati</taxon>
        <taxon>Bacillota</taxon>
        <taxon>Clostridia</taxon>
        <taxon>Eubacteriales</taxon>
        <taxon>Clostridiaceae</taxon>
        <taxon>Clostridium</taxon>
    </lineage>
</organism>
<sequence>MENIGEKITDIDSSVDLLHAYNRVNINNYVEVEEYIYYIDPLRKYKLYKICKYSGKEDMVINYNVENIFIKENQIFYTIKKYGKIMLNKCDLEGKGTHLICKNLTSYTAYCVEKGMIYYSEKSNYKNHIKSMPIQCGKISIVYETMGDISDLYYFNDYIYYKRTGNACYGNDLLRKLYIGAGKVEDVAELFYKDVYYYYSKYIVYMDSTSDLTIIKDLETGEKLYEMSQCNKILGIFNKHMFFTYEGVTDMELKYVENMLYVLDVNEFSVTKLTNCNVCKVQMIGKYIYYKIKENDLVVYRKHIDGGDLDKIQGSSNKRGRLRFFLNGMRKSKSI</sequence>
<evidence type="ECO:0000313" key="2">
    <source>
        <dbReference type="Proteomes" id="UP000287872"/>
    </source>
</evidence>
<dbReference type="Proteomes" id="UP000287872">
    <property type="component" value="Unassembled WGS sequence"/>
</dbReference>